<accession>A0A0D8XA68</accession>
<feature type="region of interest" description="Disordered" evidence="2">
    <location>
        <begin position="215"/>
        <end position="242"/>
    </location>
</feature>
<sequence>MRNSDVNVQLSIAQIRRLKERVELCGRRLRRLIDENEKNEDRLQQMRKRAATLDCDLKRRLSIGKYGNPEVEGVILRELEKPLDYEIETAGNFQKKMAHVRHLMAKLLVRTSLNEWAAQQEMAEQEREVTARIRDASNARQMLRDVLMESKKKAEGAMIERKNRYEELQRLECQYETCAAGAWLAITERNRLSDRLAILTKQPYITYWKGEDNYDEPQQEKNNAECNSGMSQSSSYPASGGSAFTVTSKQQFVSDSEKSEDREMISQKGEVFVPFNITTTIQKVLHDSLGLDVEFD</sequence>
<feature type="compositionally biased region" description="Low complexity" evidence="2">
    <location>
        <begin position="228"/>
        <end position="242"/>
    </location>
</feature>
<dbReference type="EMBL" id="KN716819">
    <property type="protein sequence ID" value="KJH41463.1"/>
    <property type="molecule type" value="Genomic_DNA"/>
</dbReference>
<keyword evidence="4" id="KW-1185">Reference proteome</keyword>
<name>A0A0D8XA68_DICVI</name>
<evidence type="ECO:0000256" key="2">
    <source>
        <dbReference type="SAM" id="MobiDB-lite"/>
    </source>
</evidence>
<protein>
    <submittedName>
        <fullName evidence="3">Uncharacterized protein</fullName>
    </submittedName>
</protein>
<gene>
    <name evidence="3" type="ORF">DICVIV_12563</name>
</gene>
<dbReference type="OrthoDB" id="5856355at2759"/>
<proteinExistence type="predicted"/>
<dbReference type="Proteomes" id="UP000053766">
    <property type="component" value="Unassembled WGS sequence"/>
</dbReference>
<reference evidence="4" key="2">
    <citation type="journal article" date="2016" name="Sci. Rep.">
        <title>Dictyocaulus viviparus genome, variome and transcriptome elucidate lungworm biology and support future intervention.</title>
        <authorList>
            <person name="McNulty S.N."/>
            <person name="Strube C."/>
            <person name="Rosa B.A."/>
            <person name="Martin J.C."/>
            <person name="Tyagi R."/>
            <person name="Choi Y.J."/>
            <person name="Wang Q."/>
            <person name="Hallsworth Pepin K."/>
            <person name="Zhang X."/>
            <person name="Ozersky P."/>
            <person name="Wilson R.K."/>
            <person name="Sternberg P.W."/>
            <person name="Gasser R.B."/>
            <person name="Mitreva M."/>
        </authorList>
    </citation>
    <scope>NUCLEOTIDE SEQUENCE [LARGE SCALE GENOMIC DNA]</scope>
    <source>
        <strain evidence="4">HannoverDv2000</strain>
    </source>
</reference>
<reference evidence="3 4" key="1">
    <citation type="submission" date="2013-11" db="EMBL/GenBank/DDBJ databases">
        <title>Draft genome of the bovine lungworm Dictyocaulus viviparus.</title>
        <authorList>
            <person name="Mitreva M."/>
        </authorList>
    </citation>
    <scope>NUCLEOTIDE SEQUENCE [LARGE SCALE GENOMIC DNA]</scope>
    <source>
        <strain evidence="3 4">HannoverDv2000</strain>
    </source>
</reference>
<evidence type="ECO:0000313" key="4">
    <source>
        <dbReference type="Proteomes" id="UP000053766"/>
    </source>
</evidence>
<organism evidence="3 4">
    <name type="scientific">Dictyocaulus viviparus</name>
    <name type="common">Bovine lungworm</name>
    <dbReference type="NCBI Taxonomy" id="29172"/>
    <lineage>
        <taxon>Eukaryota</taxon>
        <taxon>Metazoa</taxon>
        <taxon>Ecdysozoa</taxon>
        <taxon>Nematoda</taxon>
        <taxon>Chromadorea</taxon>
        <taxon>Rhabditida</taxon>
        <taxon>Rhabditina</taxon>
        <taxon>Rhabditomorpha</taxon>
        <taxon>Strongyloidea</taxon>
        <taxon>Metastrongylidae</taxon>
        <taxon>Dictyocaulus</taxon>
    </lineage>
</organism>
<evidence type="ECO:0000313" key="3">
    <source>
        <dbReference type="EMBL" id="KJH41463.1"/>
    </source>
</evidence>
<dbReference type="AlphaFoldDB" id="A0A0D8XA68"/>
<evidence type="ECO:0000256" key="1">
    <source>
        <dbReference type="SAM" id="Coils"/>
    </source>
</evidence>
<feature type="coiled-coil region" evidence="1">
    <location>
        <begin position="15"/>
        <end position="56"/>
    </location>
</feature>
<keyword evidence="1" id="KW-0175">Coiled coil</keyword>